<reference evidence="1 2" key="1">
    <citation type="submission" date="2019-04" db="EMBL/GenBank/DDBJ databases">
        <title>Streptomyces oryziradicis sp. nov., a novel actinomycete isolated from rhizosphere soil of rice (Oryza sativa L.).</title>
        <authorList>
            <person name="Li C."/>
        </authorList>
    </citation>
    <scope>NUCLEOTIDE SEQUENCE [LARGE SCALE GENOMIC DNA]</scope>
    <source>
        <strain evidence="1 2">NEAU-C40</strain>
    </source>
</reference>
<dbReference type="OrthoDB" id="287565at2"/>
<dbReference type="EMBL" id="SUMC01000092">
    <property type="protein sequence ID" value="TJZ99991.1"/>
    <property type="molecule type" value="Genomic_DNA"/>
</dbReference>
<evidence type="ECO:0000313" key="1">
    <source>
        <dbReference type="EMBL" id="TJZ99991.1"/>
    </source>
</evidence>
<dbReference type="SUPFAM" id="SSF55961">
    <property type="entry name" value="Bet v1-like"/>
    <property type="match status" value="1"/>
</dbReference>
<dbReference type="CDD" id="cd07814">
    <property type="entry name" value="SRPBCC_CalC_Aha1-like"/>
    <property type="match status" value="1"/>
</dbReference>
<name>A0A4U0RUT6_9ACTN</name>
<dbReference type="Gene3D" id="3.30.530.20">
    <property type="match status" value="1"/>
</dbReference>
<dbReference type="AlphaFoldDB" id="A0A4U0RUT6"/>
<sequence>MWLLASPWLSPLLTRDRALLSLQLLTCTINNLYIREETGMTSTTSTRTEDFTTVLNLPSSPDTASALFTSAAGVSRWWGPTEGDGAVGGTLVTSFGDHGVNAMRVLEAGPTRVVWESIAPDGTTPTGHTQEWLGTTMEFDIVPADSGTELRFRHAGLTSQLECWDSCVAAWTYFMASIETFAKTGTGTPFGV</sequence>
<gene>
    <name evidence="1" type="ORF">FCI23_43800</name>
</gene>
<organism evidence="1 2">
    <name type="scientific">Actinacidiphila oryziradicis</name>
    <dbReference type="NCBI Taxonomy" id="2571141"/>
    <lineage>
        <taxon>Bacteria</taxon>
        <taxon>Bacillati</taxon>
        <taxon>Actinomycetota</taxon>
        <taxon>Actinomycetes</taxon>
        <taxon>Kitasatosporales</taxon>
        <taxon>Streptomycetaceae</taxon>
        <taxon>Actinacidiphila</taxon>
    </lineage>
</organism>
<keyword evidence="2" id="KW-1185">Reference proteome</keyword>
<comment type="caution">
    <text evidence="1">The sequence shown here is derived from an EMBL/GenBank/DDBJ whole genome shotgun (WGS) entry which is preliminary data.</text>
</comment>
<dbReference type="InterPro" id="IPR023393">
    <property type="entry name" value="START-like_dom_sf"/>
</dbReference>
<proteinExistence type="predicted"/>
<evidence type="ECO:0000313" key="2">
    <source>
        <dbReference type="Proteomes" id="UP000305778"/>
    </source>
</evidence>
<protein>
    <submittedName>
        <fullName evidence="1">SRPBCC domain-containing protein</fullName>
    </submittedName>
</protein>
<dbReference type="Proteomes" id="UP000305778">
    <property type="component" value="Unassembled WGS sequence"/>
</dbReference>
<accession>A0A4U0RUT6</accession>